<keyword evidence="1" id="KW-0175">Coiled coil</keyword>
<reference evidence="4" key="2">
    <citation type="submission" date="2025-08" db="UniProtKB">
        <authorList>
            <consortium name="RefSeq"/>
        </authorList>
    </citation>
    <scope>IDENTIFICATION</scope>
    <source>
        <strain evidence="4">J_2021</strain>
        <tissue evidence="4">Erythrocytes</tissue>
    </source>
</reference>
<reference evidence="3" key="1">
    <citation type="submission" date="2024-06" db="UniProtKB">
        <authorList>
            <consortium name="RefSeq"/>
        </authorList>
    </citation>
    <scope>NUCLEOTIDE SEQUENCE [LARGE SCALE GENOMIC DNA]</scope>
    <source>
        <strain evidence="3">J_2021</strain>
    </source>
</reference>
<dbReference type="Proteomes" id="UP000186698">
    <property type="component" value="Chromosome 3S"/>
</dbReference>
<dbReference type="CTD" id="108712488"/>
<feature type="coiled-coil region" evidence="1">
    <location>
        <begin position="191"/>
        <end position="225"/>
    </location>
</feature>
<dbReference type="GeneID" id="108712488"/>
<dbReference type="STRING" id="8355.A0A1L8GUN1"/>
<accession>A0A1L8GUN1</accession>
<keyword evidence="3" id="KW-1185">Reference proteome</keyword>
<evidence type="ECO:0000313" key="3">
    <source>
        <dbReference type="Proteomes" id="UP000186698"/>
    </source>
</evidence>
<proteinExistence type="predicted"/>
<organism evidence="3 4">
    <name type="scientific">Xenopus laevis</name>
    <name type="common">African clawed frog</name>
    <dbReference type="NCBI Taxonomy" id="8355"/>
    <lineage>
        <taxon>Eukaryota</taxon>
        <taxon>Metazoa</taxon>
        <taxon>Chordata</taxon>
        <taxon>Craniata</taxon>
        <taxon>Vertebrata</taxon>
        <taxon>Euteleostomi</taxon>
        <taxon>Amphibia</taxon>
        <taxon>Batrachia</taxon>
        <taxon>Anura</taxon>
        <taxon>Pipoidea</taxon>
        <taxon>Pipidae</taxon>
        <taxon>Xenopodinae</taxon>
        <taxon>Xenopus</taxon>
        <taxon>Xenopus</taxon>
    </lineage>
</organism>
<dbReference type="Gene3D" id="3.10.20.90">
    <property type="entry name" value="Phosphatidylinositol 3-kinase Catalytic Subunit, Chain A, domain 1"/>
    <property type="match status" value="1"/>
</dbReference>
<dbReference type="RefSeq" id="XP_018110178.2">
    <property type="nucleotide sequence ID" value="XM_018254689.2"/>
</dbReference>
<dbReference type="PANTHER" id="PTHR15286">
    <property type="entry name" value="RAS-ASSOCIATING DOMAIN CONTAINING PROTEIN"/>
    <property type="match status" value="1"/>
</dbReference>
<dbReference type="GO" id="GO:0007165">
    <property type="term" value="P:signal transduction"/>
    <property type="evidence" value="ECO:0007669"/>
    <property type="project" value="InterPro"/>
</dbReference>
<protein>
    <submittedName>
        <fullName evidence="4">Ras association domain-containing protein 9 isoform X1</fullName>
    </submittedName>
</protein>
<dbReference type="PANTHER" id="PTHR15286:SF10">
    <property type="entry name" value="RAS ASSOCIATION DOMAIN-CONTAINING PROTEIN 9"/>
    <property type="match status" value="1"/>
</dbReference>
<feature type="compositionally biased region" description="Polar residues" evidence="2">
    <location>
        <begin position="414"/>
        <end position="429"/>
    </location>
</feature>
<dbReference type="SUPFAM" id="SSF54236">
    <property type="entry name" value="Ubiquitin-like"/>
    <property type="match status" value="1"/>
</dbReference>
<feature type="region of interest" description="Disordered" evidence="2">
    <location>
        <begin position="410"/>
        <end position="429"/>
    </location>
</feature>
<dbReference type="InterPro" id="IPR029071">
    <property type="entry name" value="Ubiquitin-like_domsf"/>
</dbReference>
<dbReference type="InterPro" id="IPR033593">
    <property type="entry name" value="N-RASSF"/>
</dbReference>
<dbReference type="InterPro" id="IPR000159">
    <property type="entry name" value="RA_dom"/>
</dbReference>
<sequence length="429" mass="50157">MAPFGKMLLKILLQHRSSSKEMENEESQIVVWAGQEEKIVLGLTKHTTCADIVQALLEDHDMKVGSNTFLLSQPSEYFIVEKWRGFERVLPPPTKILKLWRAWGKEQSNLNFVLVKSDAFLHIPMWKSAEAKITHNIDRKHLQYSSAYHIKALPLDKRKRIIRKAFRKLTNLKKDIDFQDRNNLETLLHVIMSQEHTIKQQIQRIEELNNDIESKEANLHLARVENIGKDYVQNLYLKPISERTETSKKHTKKYFVEEKRRQEEMFHLEEKLSHLKILINSISTEIEAEITSIYLMQSEDQESFDNREEKAKEHDLTNVKEELDESLQQGLQLHDLFECIQEQIRYKDSILLKQEREYKRLEEEFQSLCISNTNNPLNCQTLFPANNCIVNKTDATCDFTTTLCNMDNHETDSDTGISSGISQDSEPAL</sequence>
<evidence type="ECO:0000256" key="2">
    <source>
        <dbReference type="SAM" id="MobiDB-lite"/>
    </source>
</evidence>
<dbReference type="OrthoDB" id="10034447at2759"/>
<evidence type="ECO:0000313" key="4">
    <source>
        <dbReference type="RefSeq" id="XP_018110178.2"/>
    </source>
</evidence>
<dbReference type="KEGG" id="xla:108712488"/>
<evidence type="ECO:0000256" key="1">
    <source>
        <dbReference type="SAM" id="Coils"/>
    </source>
</evidence>
<dbReference type="OMA" id="VQESYLM"/>
<name>A0A1L8GUN1_XENLA</name>
<dbReference type="PROSITE" id="PS50200">
    <property type="entry name" value="RA"/>
    <property type="match status" value="1"/>
</dbReference>
<gene>
    <name evidence="4" type="primary">rassf9.S</name>
</gene>
<dbReference type="AlphaFoldDB" id="A0A1L8GUN1"/>
<dbReference type="Pfam" id="PF00788">
    <property type="entry name" value="RA"/>
    <property type="match status" value="1"/>
</dbReference>
<dbReference type="PaxDb" id="8355-A0A1L8GUN1"/>
<dbReference type="SMART" id="SM00314">
    <property type="entry name" value="RA"/>
    <property type="match status" value="1"/>
</dbReference>